<sequence length="139" mass="16115">MKPNYTELGFADKMGPELKALVEKQLSNDLKVYGVTADLFHFDWADSCIEGHDTRLLDGEVENFSGIKVYNGHDNLIAEGWMEFIHEPSYDFFITYWEFLTLFEKKGETYIKETAGIPLHVFVIVPENIRENYKAQLLD</sequence>
<proteinExistence type="predicted"/>
<evidence type="ECO:0000313" key="2">
    <source>
        <dbReference type="Proteomes" id="UP000769780"/>
    </source>
</evidence>
<keyword evidence="2" id="KW-1185">Reference proteome</keyword>
<name>A0ABS7K8F2_9BACI</name>
<evidence type="ECO:0000313" key="1">
    <source>
        <dbReference type="EMBL" id="MBY0098539.1"/>
    </source>
</evidence>
<dbReference type="RefSeq" id="WP_221874755.1">
    <property type="nucleotide sequence ID" value="NZ_JACWFH010000024.1"/>
</dbReference>
<accession>A0ABS7K8F2</accession>
<dbReference type="Proteomes" id="UP000769780">
    <property type="component" value="Unassembled WGS sequence"/>
</dbReference>
<organism evidence="1 2">
    <name type="scientific">Mesobacillus maritimus</name>
    <dbReference type="NCBI Taxonomy" id="1643336"/>
    <lineage>
        <taxon>Bacteria</taxon>
        <taxon>Bacillati</taxon>
        <taxon>Bacillota</taxon>
        <taxon>Bacilli</taxon>
        <taxon>Bacillales</taxon>
        <taxon>Bacillaceae</taxon>
        <taxon>Mesobacillus</taxon>
    </lineage>
</organism>
<protein>
    <recommendedName>
        <fullName evidence="3">GyrI-like small molecule binding domain-containing protein</fullName>
    </recommendedName>
</protein>
<dbReference type="EMBL" id="JACWFH010000024">
    <property type="protein sequence ID" value="MBY0098539.1"/>
    <property type="molecule type" value="Genomic_DNA"/>
</dbReference>
<comment type="caution">
    <text evidence="1">The sequence shown here is derived from an EMBL/GenBank/DDBJ whole genome shotgun (WGS) entry which is preliminary data.</text>
</comment>
<gene>
    <name evidence="1" type="ORF">H0185_17275</name>
</gene>
<reference evidence="1 2" key="1">
    <citation type="submission" date="2020-07" db="EMBL/GenBank/DDBJ databases">
        <title>Fungal Genomes of the International Space Station.</title>
        <authorList>
            <person name="Seuylemezian A."/>
            <person name="Singh N.K."/>
            <person name="Wood J."/>
            <person name="Venkateswaran K."/>
        </authorList>
    </citation>
    <scope>NUCLEOTIDE SEQUENCE [LARGE SCALE GENOMIC DNA]</scope>
    <source>
        <strain evidence="1 2">PL-B2</strain>
    </source>
</reference>
<evidence type="ECO:0008006" key="3">
    <source>
        <dbReference type="Google" id="ProtNLM"/>
    </source>
</evidence>